<keyword evidence="3" id="KW-1185">Reference proteome</keyword>
<evidence type="ECO:0000313" key="3">
    <source>
        <dbReference type="Proteomes" id="UP000801428"/>
    </source>
</evidence>
<proteinExistence type="predicted"/>
<feature type="compositionally biased region" description="Basic and acidic residues" evidence="1">
    <location>
        <begin position="37"/>
        <end position="53"/>
    </location>
</feature>
<feature type="compositionally biased region" description="Basic and acidic residues" evidence="1">
    <location>
        <begin position="149"/>
        <end position="178"/>
    </location>
</feature>
<dbReference type="Proteomes" id="UP000801428">
    <property type="component" value="Unassembled WGS sequence"/>
</dbReference>
<name>A0A9P4TN38_CURKU</name>
<dbReference type="PANTHER" id="PTHR40460:SF1">
    <property type="entry name" value="CSBD-LIKE DOMAIN-CONTAINING PROTEIN"/>
    <property type="match status" value="1"/>
</dbReference>
<evidence type="ECO:0008006" key="4">
    <source>
        <dbReference type="Google" id="ProtNLM"/>
    </source>
</evidence>
<dbReference type="OrthoDB" id="5309565at2759"/>
<comment type="caution">
    <text evidence="2">The sequence shown here is derived from an EMBL/GenBank/DDBJ whole genome shotgun (WGS) entry which is preliminary data.</text>
</comment>
<dbReference type="SUPFAM" id="SSF69047">
    <property type="entry name" value="Hypothetical protein YjbJ"/>
    <property type="match status" value="1"/>
</dbReference>
<dbReference type="InterPro" id="IPR036629">
    <property type="entry name" value="YjbJ_sf"/>
</dbReference>
<feature type="region of interest" description="Disordered" evidence="1">
    <location>
        <begin position="31"/>
        <end position="84"/>
    </location>
</feature>
<feature type="region of interest" description="Disordered" evidence="1">
    <location>
        <begin position="109"/>
        <end position="132"/>
    </location>
</feature>
<dbReference type="EMBL" id="SWKU01000002">
    <property type="protein sequence ID" value="KAF3010030.1"/>
    <property type="molecule type" value="Genomic_DNA"/>
</dbReference>
<sequence>MSTSKDQTSTGQSYLDQAAGAVQSALGSLTGSTADKAQGENRKLEAAAEKDLSHTTAKAGPFTTTASGGIAQDSPDRSAGAWNQNVGALKESVGGFLGAQGLKQEGIEQNRAGKGQEAQGQMSDLGKGVQDRVGGAVGGVVAGLTGNEAQKEAARKQHDDGKALQRGVEADLQKEAPQ</sequence>
<dbReference type="PANTHER" id="PTHR40460">
    <property type="entry name" value="CHROMOSOME 1, WHOLE GENOME SHOTGUN SEQUENCE"/>
    <property type="match status" value="1"/>
</dbReference>
<organism evidence="2 3">
    <name type="scientific">Curvularia kusanoi</name>
    <name type="common">Cochliobolus kusanoi</name>
    <dbReference type="NCBI Taxonomy" id="90978"/>
    <lineage>
        <taxon>Eukaryota</taxon>
        <taxon>Fungi</taxon>
        <taxon>Dikarya</taxon>
        <taxon>Ascomycota</taxon>
        <taxon>Pezizomycotina</taxon>
        <taxon>Dothideomycetes</taxon>
        <taxon>Pleosporomycetidae</taxon>
        <taxon>Pleosporales</taxon>
        <taxon>Pleosporineae</taxon>
        <taxon>Pleosporaceae</taxon>
        <taxon>Curvularia</taxon>
    </lineage>
</organism>
<feature type="region of interest" description="Disordered" evidence="1">
    <location>
        <begin position="148"/>
        <end position="178"/>
    </location>
</feature>
<reference evidence="2" key="1">
    <citation type="submission" date="2019-04" db="EMBL/GenBank/DDBJ databases">
        <title>Sequencing of skin fungus with MAO and IRED activity.</title>
        <authorList>
            <person name="Marsaioli A.J."/>
            <person name="Bonatto J.M.C."/>
            <person name="Reis Junior O."/>
        </authorList>
    </citation>
    <scope>NUCLEOTIDE SEQUENCE</scope>
    <source>
        <strain evidence="2">30M1</strain>
    </source>
</reference>
<evidence type="ECO:0000313" key="2">
    <source>
        <dbReference type="EMBL" id="KAF3010030.1"/>
    </source>
</evidence>
<gene>
    <name evidence="2" type="ORF">E8E13_011472</name>
</gene>
<dbReference type="AlphaFoldDB" id="A0A9P4TN38"/>
<protein>
    <recommendedName>
        <fullName evidence="4">CsbD-like domain-containing protein</fullName>
    </recommendedName>
</protein>
<accession>A0A9P4TN38</accession>
<evidence type="ECO:0000256" key="1">
    <source>
        <dbReference type="SAM" id="MobiDB-lite"/>
    </source>
</evidence>